<dbReference type="Proteomes" id="UP000229554">
    <property type="component" value="Unassembled WGS sequence"/>
</dbReference>
<evidence type="ECO:0000313" key="4">
    <source>
        <dbReference type="Proteomes" id="UP000229554"/>
    </source>
</evidence>
<keyword evidence="1" id="KW-0378">Hydrolase</keyword>
<dbReference type="InterPro" id="IPR015797">
    <property type="entry name" value="NUDIX_hydrolase-like_dom_sf"/>
</dbReference>
<dbReference type="Gene3D" id="3.90.79.10">
    <property type="entry name" value="Nucleoside Triphosphate Pyrophosphohydrolase"/>
    <property type="match status" value="1"/>
</dbReference>
<reference evidence="4" key="1">
    <citation type="submission" date="2017-09" db="EMBL/GenBank/DDBJ databases">
        <title>Depth-based differentiation of microbial function through sediment-hosted aquifers and enrichment of novel symbionts in the deep terrestrial subsurface.</title>
        <authorList>
            <person name="Probst A.J."/>
            <person name="Ladd B."/>
            <person name="Jarett J.K."/>
            <person name="Geller-Mcgrath D.E."/>
            <person name="Sieber C.M.K."/>
            <person name="Emerson J.B."/>
            <person name="Anantharaman K."/>
            <person name="Thomas B.C."/>
            <person name="Malmstrom R."/>
            <person name="Stieglmeier M."/>
            <person name="Klingl A."/>
            <person name="Woyke T."/>
            <person name="Ryan C.M."/>
            <person name="Banfield J.F."/>
        </authorList>
    </citation>
    <scope>NUCLEOTIDE SEQUENCE [LARGE SCALE GENOMIC DNA]</scope>
</reference>
<comment type="caution">
    <text evidence="3">The sequence shown here is derived from an EMBL/GenBank/DDBJ whole genome shotgun (WGS) entry which is preliminary data.</text>
</comment>
<feature type="domain" description="Nudix hydrolase" evidence="2">
    <location>
        <begin position="14"/>
        <end position="145"/>
    </location>
</feature>
<dbReference type="Pfam" id="PF00293">
    <property type="entry name" value="NUDIX"/>
    <property type="match status" value="1"/>
</dbReference>
<dbReference type="PROSITE" id="PS51462">
    <property type="entry name" value="NUDIX"/>
    <property type="match status" value="1"/>
</dbReference>
<evidence type="ECO:0000313" key="3">
    <source>
        <dbReference type="EMBL" id="PJE62977.1"/>
    </source>
</evidence>
<dbReference type="InterPro" id="IPR000086">
    <property type="entry name" value="NUDIX_hydrolase_dom"/>
</dbReference>
<accession>A0A2M8KSS6</accession>
<sequence length="163" mass="18653">MLTCLFEDGDKGFLRHCTVGSILVNQTKDSILLVRRAKRLSEGGKLAFPGGYMDRNETLVQTALREAREETGYNVEIHNLFRINDNPNRPREDRQNVDFIFIGQAREKIAEPDDETSELLWCKLSDLPKREEVAFDHFESIELYISYIQKPFSLPLITGGSSS</sequence>
<gene>
    <name evidence="3" type="ORF">COU88_01985</name>
</gene>
<evidence type="ECO:0000256" key="1">
    <source>
        <dbReference type="ARBA" id="ARBA00022801"/>
    </source>
</evidence>
<protein>
    <recommendedName>
        <fullName evidence="2">Nudix hydrolase domain-containing protein</fullName>
    </recommendedName>
</protein>
<dbReference type="AlphaFoldDB" id="A0A2M8KSS6"/>
<dbReference type="GO" id="GO:0016787">
    <property type="term" value="F:hydrolase activity"/>
    <property type="evidence" value="ECO:0007669"/>
    <property type="project" value="UniProtKB-KW"/>
</dbReference>
<dbReference type="InterPro" id="IPR020084">
    <property type="entry name" value="NUDIX_hydrolase_CS"/>
</dbReference>
<proteinExistence type="predicted"/>
<dbReference type="CDD" id="cd02883">
    <property type="entry name" value="NUDIX_Hydrolase"/>
    <property type="match status" value="1"/>
</dbReference>
<dbReference type="EMBL" id="PFED01000086">
    <property type="protein sequence ID" value="PJE62977.1"/>
    <property type="molecule type" value="Genomic_DNA"/>
</dbReference>
<dbReference type="PANTHER" id="PTHR43736">
    <property type="entry name" value="ADP-RIBOSE PYROPHOSPHATASE"/>
    <property type="match status" value="1"/>
</dbReference>
<dbReference type="SUPFAM" id="SSF55811">
    <property type="entry name" value="Nudix"/>
    <property type="match status" value="1"/>
</dbReference>
<organism evidence="3 4">
    <name type="scientific">Candidatus Roizmanbacteria bacterium CG10_big_fil_rev_8_21_14_0_10_39_6</name>
    <dbReference type="NCBI Taxonomy" id="1974853"/>
    <lineage>
        <taxon>Bacteria</taxon>
        <taxon>Candidatus Roizmaniibacteriota</taxon>
    </lineage>
</organism>
<name>A0A2M8KSS6_9BACT</name>
<dbReference type="PANTHER" id="PTHR43736:SF1">
    <property type="entry name" value="DIHYDRONEOPTERIN TRIPHOSPHATE DIPHOSPHATASE"/>
    <property type="match status" value="1"/>
</dbReference>
<dbReference type="PROSITE" id="PS00893">
    <property type="entry name" value="NUDIX_BOX"/>
    <property type="match status" value="1"/>
</dbReference>
<evidence type="ECO:0000259" key="2">
    <source>
        <dbReference type="PROSITE" id="PS51462"/>
    </source>
</evidence>